<dbReference type="InterPro" id="IPR036614">
    <property type="entry name" value="RusA-like_sf"/>
</dbReference>
<name>A0A1U9UQR0_CUPNE</name>
<dbReference type="AlphaFoldDB" id="A0A1U9UQR0"/>
<dbReference type="GO" id="GO:0006310">
    <property type="term" value="P:DNA recombination"/>
    <property type="evidence" value="ECO:0007669"/>
    <property type="project" value="InterPro"/>
</dbReference>
<organism evidence="1 2">
    <name type="scientific">Cupriavidus necator</name>
    <name type="common">Alcaligenes eutrophus</name>
    <name type="synonym">Ralstonia eutropha</name>
    <dbReference type="NCBI Taxonomy" id="106590"/>
    <lineage>
        <taxon>Bacteria</taxon>
        <taxon>Pseudomonadati</taxon>
        <taxon>Pseudomonadota</taxon>
        <taxon>Betaproteobacteria</taxon>
        <taxon>Burkholderiales</taxon>
        <taxon>Burkholderiaceae</taxon>
        <taxon>Cupriavidus</taxon>
    </lineage>
</organism>
<evidence type="ECO:0000313" key="1">
    <source>
        <dbReference type="EMBL" id="AQV94767.1"/>
    </source>
</evidence>
<reference evidence="2" key="1">
    <citation type="submission" date="2017-02" db="EMBL/GenBank/DDBJ databases">
        <title>Complete genome sequence of Cupriavidus necator strain NH9, a 3-chlorobenzoate degrader.</title>
        <authorList>
            <person name="Moriuchi R."/>
            <person name="Dohra H."/>
            <person name="Ogawa N."/>
        </authorList>
    </citation>
    <scope>NUCLEOTIDE SEQUENCE [LARGE SCALE GENOMIC DNA]</scope>
    <source>
        <strain evidence="2">NH9</strain>
    </source>
</reference>
<gene>
    <name evidence="1" type="ORF">BJN34_12840</name>
</gene>
<dbReference type="GO" id="GO:0000287">
    <property type="term" value="F:magnesium ion binding"/>
    <property type="evidence" value="ECO:0007669"/>
    <property type="project" value="InterPro"/>
</dbReference>
<dbReference type="Gene3D" id="3.30.1330.70">
    <property type="entry name" value="Holliday junction resolvase RusA"/>
    <property type="match status" value="1"/>
</dbReference>
<proteinExistence type="predicted"/>
<dbReference type="GO" id="GO:0006281">
    <property type="term" value="P:DNA repair"/>
    <property type="evidence" value="ECO:0007669"/>
    <property type="project" value="InterPro"/>
</dbReference>
<dbReference type="EMBL" id="CP017757">
    <property type="protein sequence ID" value="AQV94767.1"/>
    <property type="molecule type" value="Genomic_DNA"/>
</dbReference>
<dbReference type="SUPFAM" id="SSF103084">
    <property type="entry name" value="Holliday junction resolvase RusA"/>
    <property type="match status" value="1"/>
</dbReference>
<accession>A0A1U9UQR0</accession>
<evidence type="ECO:0000313" key="2">
    <source>
        <dbReference type="Proteomes" id="UP000189627"/>
    </source>
</evidence>
<dbReference type="Proteomes" id="UP000189627">
    <property type="component" value="Chromosome 1"/>
</dbReference>
<sequence>MNRAIGPSRLRLRTIHRALHVNPAEWKPDVAAGYMGKIGRPDLAPARITLTHLARDRFTGQTVEVQIERDERDHPQLWVARLLRTPADWRAFCCTMAQSCGGTRERWNPELSAMPIDRGAGCAPAGCGMTTMIAFTILGECASKANSRKIVTIRHRPASIKSEKARKFERDALRQIPPAARQMLEGPVRVTLHLFYASERPDLDESVLLDVMQARYSGKGDKRVLVQRGVYVNDRQVREKHVFHSIDRANPRAEIVVEPLQAQQAGLLAGEAA</sequence>
<dbReference type="RefSeq" id="WP_234824815.1">
    <property type="nucleotide sequence ID" value="NZ_CP017757.2"/>
</dbReference>
<protein>
    <submittedName>
        <fullName evidence="1">Crossover junction endodeoxyribonuclease RuvA</fullName>
    </submittedName>
</protein>
<dbReference type="KEGG" id="cuh:BJN34_12840"/>